<feature type="transmembrane region" description="Helical" evidence="1">
    <location>
        <begin position="58"/>
        <end position="78"/>
    </location>
</feature>
<gene>
    <name evidence="2" type="ORF">C1H46_039943</name>
</gene>
<protein>
    <recommendedName>
        <fullName evidence="4">WAT1-related protein</fullName>
    </recommendedName>
</protein>
<comment type="caution">
    <text evidence="2">The sequence shown here is derived from an EMBL/GenBank/DDBJ whole genome shotgun (WGS) entry which is preliminary data.</text>
</comment>
<keyword evidence="1" id="KW-1133">Transmembrane helix</keyword>
<keyword evidence="3" id="KW-1185">Reference proteome</keyword>
<evidence type="ECO:0008006" key="4">
    <source>
        <dbReference type="Google" id="ProtNLM"/>
    </source>
</evidence>
<reference evidence="2 3" key="1">
    <citation type="journal article" date="2019" name="G3 (Bethesda)">
        <title>Sequencing of a Wild Apple (Malus baccata) Genome Unravels the Differences Between Cultivated and Wild Apple Species Regarding Disease Resistance and Cold Tolerance.</title>
        <authorList>
            <person name="Chen X."/>
        </authorList>
    </citation>
    <scope>NUCLEOTIDE SEQUENCE [LARGE SCALE GENOMIC DNA]</scope>
    <source>
        <strain evidence="3">cv. Shandingzi</strain>
        <tissue evidence="2">Leaves</tissue>
    </source>
</reference>
<dbReference type="EMBL" id="VIEB01001176">
    <property type="protein sequence ID" value="TQD74512.1"/>
    <property type="molecule type" value="Genomic_DNA"/>
</dbReference>
<dbReference type="AlphaFoldDB" id="A0A540KKG9"/>
<keyword evidence="1" id="KW-0472">Membrane</keyword>
<sequence>MVLNKAAMSKGTNAYIIVVYANAIAALILLPSALIFHRLIIYNPSFFHTNYLIKSADLVYYCTSGPFLSKVLTVLLLVNSTSGT</sequence>
<evidence type="ECO:0000256" key="1">
    <source>
        <dbReference type="SAM" id="Phobius"/>
    </source>
</evidence>
<keyword evidence="1" id="KW-0812">Transmembrane</keyword>
<organism evidence="2 3">
    <name type="scientific">Malus baccata</name>
    <name type="common">Siberian crab apple</name>
    <name type="synonym">Pyrus baccata</name>
    <dbReference type="NCBI Taxonomy" id="106549"/>
    <lineage>
        <taxon>Eukaryota</taxon>
        <taxon>Viridiplantae</taxon>
        <taxon>Streptophyta</taxon>
        <taxon>Embryophyta</taxon>
        <taxon>Tracheophyta</taxon>
        <taxon>Spermatophyta</taxon>
        <taxon>Magnoliopsida</taxon>
        <taxon>eudicotyledons</taxon>
        <taxon>Gunneridae</taxon>
        <taxon>Pentapetalae</taxon>
        <taxon>rosids</taxon>
        <taxon>fabids</taxon>
        <taxon>Rosales</taxon>
        <taxon>Rosaceae</taxon>
        <taxon>Amygdaloideae</taxon>
        <taxon>Maleae</taxon>
        <taxon>Malus</taxon>
    </lineage>
</organism>
<proteinExistence type="predicted"/>
<evidence type="ECO:0000313" key="3">
    <source>
        <dbReference type="Proteomes" id="UP000315295"/>
    </source>
</evidence>
<feature type="transmembrane region" description="Helical" evidence="1">
    <location>
        <begin position="14"/>
        <end position="37"/>
    </location>
</feature>
<accession>A0A540KKG9</accession>
<evidence type="ECO:0000313" key="2">
    <source>
        <dbReference type="EMBL" id="TQD74512.1"/>
    </source>
</evidence>
<dbReference type="Proteomes" id="UP000315295">
    <property type="component" value="Unassembled WGS sequence"/>
</dbReference>
<name>A0A540KKG9_MALBA</name>